<dbReference type="GO" id="GO:0046656">
    <property type="term" value="P:folic acid biosynthetic process"/>
    <property type="evidence" value="ECO:0007669"/>
    <property type="project" value="UniProtKB-KW"/>
</dbReference>
<evidence type="ECO:0000256" key="2">
    <source>
        <dbReference type="ARBA" id="ARBA00001946"/>
    </source>
</evidence>
<evidence type="ECO:0000256" key="10">
    <source>
        <dbReference type="SAM" id="MobiDB-lite"/>
    </source>
</evidence>
<evidence type="ECO:0000256" key="3">
    <source>
        <dbReference type="ARBA" id="ARBA00004763"/>
    </source>
</evidence>
<dbReference type="PANTHER" id="PTHR20941">
    <property type="entry name" value="FOLATE SYNTHESIS PROTEINS"/>
    <property type="match status" value="1"/>
</dbReference>
<dbReference type="NCBIfam" id="TIGR01496">
    <property type="entry name" value="DHPS"/>
    <property type="match status" value="1"/>
</dbReference>
<protein>
    <recommendedName>
        <fullName evidence="5">dihydropteroate synthase</fullName>
        <ecNumber evidence="5">2.5.1.15</ecNumber>
    </recommendedName>
</protein>
<dbReference type="PANTHER" id="PTHR20941:SF1">
    <property type="entry name" value="FOLIC ACID SYNTHESIS PROTEIN FOL1"/>
    <property type="match status" value="1"/>
</dbReference>
<evidence type="ECO:0000256" key="9">
    <source>
        <dbReference type="ARBA" id="ARBA00022909"/>
    </source>
</evidence>
<reference evidence="12 13" key="1">
    <citation type="journal article" date="2019" name="Nat. Microbiol.">
        <title>Mediterranean grassland soil C-N compound turnover is dependent on rainfall and depth, and is mediated by genomically divergent microorganisms.</title>
        <authorList>
            <person name="Diamond S."/>
            <person name="Andeer P.F."/>
            <person name="Li Z."/>
            <person name="Crits-Christoph A."/>
            <person name="Burstein D."/>
            <person name="Anantharaman K."/>
            <person name="Lane K.R."/>
            <person name="Thomas B.C."/>
            <person name="Pan C."/>
            <person name="Northen T.R."/>
            <person name="Banfield J.F."/>
        </authorList>
    </citation>
    <scope>NUCLEOTIDE SEQUENCE [LARGE SCALE GENOMIC DNA]</scope>
    <source>
        <strain evidence="12">NP_2</strain>
    </source>
</reference>
<dbReference type="InterPro" id="IPR045031">
    <property type="entry name" value="DHP_synth-like"/>
</dbReference>
<comment type="caution">
    <text evidence="12">The sequence shown here is derived from an EMBL/GenBank/DDBJ whole genome shotgun (WGS) entry which is preliminary data.</text>
</comment>
<dbReference type="EC" id="2.5.1.15" evidence="5"/>
<evidence type="ECO:0000259" key="11">
    <source>
        <dbReference type="PROSITE" id="PS50972"/>
    </source>
</evidence>
<name>A0A537LL96_9BACT</name>
<comment type="pathway">
    <text evidence="3">Cofactor biosynthesis; tetrahydrofolate biosynthesis; 7,8-dihydrofolate from 2-amino-4-hydroxy-6-hydroxymethyl-7,8-dihydropteridine diphosphate and 4-aminobenzoate: step 1/2.</text>
</comment>
<dbReference type="Pfam" id="PF00809">
    <property type="entry name" value="Pterin_bind"/>
    <property type="match status" value="1"/>
</dbReference>
<gene>
    <name evidence="12" type="primary">folP</name>
    <name evidence="12" type="ORF">E6G99_04415</name>
</gene>
<evidence type="ECO:0000313" key="13">
    <source>
        <dbReference type="Proteomes" id="UP000318661"/>
    </source>
</evidence>
<dbReference type="GO" id="GO:0005829">
    <property type="term" value="C:cytosol"/>
    <property type="evidence" value="ECO:0007669"/>
    <property type="project" value="TreeGrafter"/>
</dbReference>
<dbReference type="SUPFAM" id="SSF51717">
    <property type="entry name" value="Dihydropteroate synthetase-like"/>
    <property type="match status" value="1"/>
</dbReference>
<feature type="domain" description="Pterin-binding" evidence="11">
    <location>
        <begin position="131"/>
        <end position="382"/>
    </location>
</feature>
<keyword evidence="9" id="KW-0289">Folate biosynthesis</keyword>
<comment type="similarity">
    <text evidence="4">Belongs to the DHPS family.</text>
</comment>
<dbReference type="InterPro" id="IPR000489">
    <property type="entry name" value="Pterin-binding_dom"/>
</dbReference>
<evidence type="ECO:0000256" key="1">
    <source>
        <dbReference type="ARBA" id="ARBA00000012"/>
    </source>
</evidence>
<comment type="catalytic activity">
    <reaction evidence="1">
        <text>(7,8-dihydropterin-6-yl)methyl diphosphate + 4-aminobenzoate = 7,8-dihydropteroate + diphosphate</text>
        <dbReference type="Rhea" id="RHEA:19949"/>
        <dbReference type="ChEBI" id="CHEBI:17836"/>
        <dbReference type="ChEBI" id="CHEBI:17839"/>
        <dbReference type="ChEBI" id="CHEBI:33019"/>
        <dbReference type="ChEBI" id="CHEBI:72950"/>
        <dbReference type="EC" id="2.5.1.15"/>
    </reaction>
</comment>
<proteinExistence type="inferred from homology"/>
<organism evidence="12 13">
    <name type="scientific">Candidatus Segetimicrobium genomatis</name>
    <dbReference type="NCBI Taxonomy" id="2569760"/>
    <lineage>
        <taxon>Bacteria</taxon>
        <taxon>Bacillati</taxon>
        <taxon>Candidatus Sysuimicrobiota</taxon>
        <taxon>Candidatus Sysuimicrobiia</taxon>
        <taxon>Candidatus Sysuimicrobiales</taxon>
        <taxon>Candidatus Segetimicrobiaceae</taxon>
        <taxon>Candidatus Segetimicrobium</taxon>
    </lineage>
</organism>
<dbReference type="PROSITE" id="PS00792">
    <property type="entry name" value="DHPS_1"/>
    <property type="match status" value="1"/>
</dbReference>
<dbReference type="AlphaFoldDB" id="A0A537LL96"/>
<dbReference type="Gene3D" id="3.20.20.20">
    <property type="entry name" value="Dihydropteroate synthase-like"/>
    <property type="match status" value="1"/>
</dbReference>
<evidence type="ECO:0000256" key="5">
    <source>
        <dbReference type="ARBA" id="ARBA00012458"/>
    </source>
</evidence>
<dbReference type="EMBL" id="VBAJ01000099">
    <property type="protein sequence ID" value="TMJ08437.1"/>
    <property type="molecule type" value="Genomic_DNA"/>
</dbReference>
<accession>A0A537LL96</accession>
<keyword evidence="6 12" id="KW-0808">Transferase</keyword>
<dbReference type="CDD" id="cd00739">
    <property type="entry name" value="DHPS"/>
    <property type="match status" value="1"/>
</dbReference>
<evidence type="ECO:0000313" key="12">
    <source>
        <dbReference type="EMBL" id="TMJ08437.1"/>
    </source>
</evidence>
<evidence type="ECO:0000256" key="7">
    <source>
        <dbReference type="ARBA" id="ARBA00022723"/>
    </source>
</evidence>
<dbReference type="PROSITE" id="PS50972">
    <property type="entry name" value="PTERIN_BINDING"/>
    <property type="match status" value="1"/>
</dbReference>
<dbReference type="GO" id="GO:0004156">
    <property type="term" value="F:dihydropteroate synthase activity"/>
    <property type="evidence" value="ECO:0007669"/>
    <property type="project" value="UniProtKB-EC"/>
</dbReference>
<evidence type="ECO:0000256" key="8">
    <source>
        <dbReference type="ARBA" id="ARBA00022842"/>
    </source>
</evidence>
<keyword evidence="7" id="KW-0479">Metal-binding</keyword>
<dbReference type="Proteomes" id="UP000318661">
    <property type="component" value="Unassembled WGS sequence"/>
</dbReference>
<dbReference type="GO" id="GO:0046654">
    <property type="term" value="P:tetrahydrofolate biosynthetic process"/>
    <property type="evidence" value="ECO:0007669"/>
    <property type="project" value="TreeGrafter"/>
</dbReference>
<evidence type="ECO:0000256" key="6">
    <source>
        <dbReference type="ARBA" id="ARBA00022679"/>
    </source>
</evidence>
<feature type="region of interest" description="Disordered" evidence="10">
    <location>
        <begin position="397"/>
        <end position="421"/>
    </location>
</feature>
<keyword evidence="8" id="KW-0460">Magnesium</keyword>
<dbReference type="GO" id="GO:0046872">
    <property type="term" value="F:metal ion binding"/>
    <property type="evidence" value="ECO:0007669"/>
    <property type="project" value="UniProtKB-KW"/>
</dbReference>
<sequence length="421" mass="45630">MEVFHFPLSDNVTDQSDLYWAWALTPLPAPASPADSAFLRIRLMAPEAALTRAAAEFSRLGGIASTPAQAAPPLQERVAVILAGTAAQFERFIAGAAAPVADAVRTTLRAAISPPPTVTLGPHRFNFASRVYVAGILNNTPDSFYDRGRYYGLDAALARADEMIREGVDVIEVGGETAQQGEPVPSGEEIQRVAPLIAALVRRYDRPVAVDTYKPAVANAAIDAGAVLVNDISGAADPEMVRVIATSHAGIVIMHLHGHPKHHYTDIDVPSMMDWVAAFLWRRTKELIAAGVPRERILVDPGLNFGKHPSRDIELMRRLPELRSLGFPIFVATSRKDYIRDLLRLHPTDLLEGTAAAVAFAIAQGANMLRVHDVQAMVRVARMMEYFCGYQDASTRGRAQAPQHDTAKITGATTASHKEGR</sequence>
<evidence type="ECO:0000256" key="4">
    <source>
        <dbReference type="ARBA" id="ARBA00009503"/>
    </source>
</evidence>
<dbReference type="InterPro" id="IPR011005">
    <property type="entry name" value="Dihydropteroate_synth-like_sf"/>
</dbReference>
<dbReference type="InterPro" id="IPR006390">
    <property type="entry name" value="DHP_synth_dom"/>
</dbReference>
<comment type="cofactor">
    <cofactor evidence="2">
        <name>Mg(2+)</name>
        <dbReference type="ChEBI" id="CHEBI:18420"/>
    </cofactor>
</comment>